<gene>
    <name evidence="6" type="ORF">PEVE_00027638</name>
</gene>
<feature type="transmembrane region" description="Helical" evidence="5">
    <location>
        <begin position="334"/>
        <end position="351"/>
    </location>
</feature>
<protein>
    <recommendedName>
        <fullName evidence="8">Organic cation transporter protein</fullName>
    </recommendedName>
</protein>
<dbReference type="EMBL" id="CALNXI010000380">
    <property type="protein sequence ID" value="CAH3025928.1"/>
    <property type="molecule type" value="Genomic_DNA"/>
</dbReference>
<evidence type="ECO:0000256" key="3">
    <source>
        <dbReference type="ARBA" id="ARBA00022989"/>
    </source>
</evidence>
<dbReference type="Proteomes" id="UP001159427">
    <property type="component" value="Unassembled WGS sequence"/>
</dbReference>
<proteinExistence type="predicted"/>
<evidence type="ECO:0000256" key="1">
    <source>
        <dbReference type="ARBA" id="ARBA00004141"/>
    </source>
</evidence>
<keyword evidence="7" id="KW-1185">Reference proteome</keyword>
<keyword evidence="2 5" id="KW-0812">Transmembrane</keyword>
<feature type="transmembrane region" description="Helical" evidence="5">
    <location>
        <begin position="26"/>
        <end position="50"/>
    </location>
</feature>
<sequence length="525" mass="58711">MSQAKKTTTNFDEILTSISAFGRWQVFLYVATCSLVIIPSTLQVIGIVFFSGTPRFHCVTPNVTCEDSKCCPNCTEYVFDGPFTSSVSEVRGAAACDFNCYFYIFYFGSPVTGFNYPLTWFAFLCILFWNFQAIFGLGSALVDCLSFFAFLRFFASAFAVGLFVAHYIFALELFGPTYRTRADKLQTPFWTIGAGLIALLGYLIPDWRTLLILCSFPPLLLFSIYKVFPESARWLAAKGHLVQAHAVLMKYASKSSLSVDSDSIMTKLTEYHQSEVESKADSSSRRSFLDLIRSPRLRKRTFILCFNWMVISMVYYGFLLYISRLSGSPYLNLFLMYLSDIPTHLICWVLLQKFGRRMSHSGMMIAGGVILLLVLAVPKDQKGAITALAFIGRFMASGSFANIYLYSSELYPTELRNQGIGVCSTSARVGSIIAPYIVMLAQLPGLSATLPMVIFGCLTVAAGLVALFLPETLLCQTYQTVEDINQDKEFYGIICMEKPRPCPLHCFRSKESDKTQSPSAETQLL</sequence>
<keyword evidence="4 5" id="KW-0472">Membrane</keyword>
<feature type="transmembrane region" description="Helical" evidence="5">
    <location>
        <begin position="118"/>
        <end position="141"/>
    </location>
</feature>
<dbReference type="Pfam" id="PF00083">
    <property type="entry name" value="Sugar_tr"/>
    <property type="match status" value="1"/>
</dbReference>
<organism evidence="6 7">
    <name type="scientific">Porites evermanni</name>
    <dbReference type="NCBI Taxonomy" id="104178"/>
    <lineage>
        <taxon>Eukaryota</taxon>
        <taxon>Metazoa</taxon>
        <taxon>Cnidaria</taxon>
        <taxon>Anthozoa</taxon>
        <taxon>Hexacorallia</taxon>
        <taxon>Scleractinia</taxon>
        <taxon>Fungiina</taxon>
        <taxon>Poritidae</taxon>
        <taxon>Porites</taxon>
    </lineage>
</organism>
<feature type="transmembrane region" description="Helical" evidence="5">
    <location>
        <begin position="301"/>
        <end position="322"/>
    </location>
</feature>
<feature type="transmembrane region" description="Helical" evidence="5">
    <location>
        <begin position="419"/>
        <end position="438"/>
    </location>
</feature>
<reference evidence="6 7" key="1">
    <citation type="submission" date="2022-05" db="EMBL/GenBank/DDBJ databases">
        <authorList>
            <consortium name="Genoscope - CEA"/>
            <person name="William W."/>
        </authorList>
    </citation>
    <scope>NUCLEOTIDE SEQUENCE [LARGE SCALE GENOMIC DNA]</scope>
</reference>
<evidence type="ECO:0000256" key="5">
    <source>
        <dbReference type="SAM" id="Phobius"/>
    </source>
</evidence>
<feature type="transmembrane region" description="Helical" evidence="5">
    <location>
        <begin position="187"/>
        <end position="204"/>
    </location>
</feature>
<feature type="transmembrane region" description="Helical" evidence="5">
    <location>
        <begin position="450"/>
        <end position="469"/>
    </location>
</feature>
<feature type="transmembrane region" description="Helical" evidence="5">
    <location>
        <begin position="383"/>
        <end position="407"/>
    </location>
</feature>
<dbReference type="SUPFAM" id="SSF103473">
    <property type="entry name" value="MFS general substrate transporter"/>
    <property type="match status" value="1"/>
</dbReference>
<evidence type="ECO:0000256" key="4">
    <source>
        <dbReference type="ARBA" id="ARBA00023136"/>
    </source>
</evidence>
<keyword evidence="3 5" id="KW-1133">Transmembrane helix</keyword>
<evidence type="ECO:0000313" key="6">
    <source>
        <dbReference type="EMBL" id="CAH3025928.1"/>
    </source>
</evidence>
<evidence type="ECO:0008006" key="8">
    <source>
        <dbReference type="Google" id="ProtNLM"/>
    </source>
</evidence>
<accession>A0ABN8MDI5</accession>
<comment type="subcellular location">
    <subcellularLocation>
        <location evidence="1">Membrane</location>
        <topology evidence="1">Multi-pass membrane protein</topology>
    </subcellularLocation>
</comment>
<dbReference type="Gene3D" id="1.20.1250.20">
    <property type="entry name" value="MFS general substrate transporter like domains"/>
    <property type="match status" value="1"/>
</dbReference>
<name>A0ABN8MDI5_9CNID</name>
<evidence type="ECO:0000256" key="2">
    <source>
        <dbReference type="ARBA" id="ARBA00022692"/>
    </source>
</evidence>
<comment type="caution">
    <text evidence="6">The sequence shown here is derived from an EMBL/GenBank/DDBJ whole genome shotgun (WGS) entry which is preliminary data.</text>
</comment>
<feature type="transmembrane region" description="Helical" evidence="5">
    <location>
        <begin position="358"/>
        <end position="377"/>
    </location>
</feature>
<dbReference type="InterPro" id="IPR036259">
    <property type="entry name" value="MFS_trans_sf"/>
</dbReference>
<feature type="transmembrane region" description="Helical" evidence="5">
    <location>
        <begin position="153"/>
        <end position="175"/>
    </location>
</feature>
<dbReference type="PANTHER" id="PTHR24064">
    <property type="entry name" value="SOLUTE CARRIER FAMILY 22 MEMBER"/>
    <property type="match status" value="1"/>
</dbReference>
<dbReference type="InterPro" id="IPR005828">
    <property type="entry name" value="MFS_sugar_transport-like"/>
</dbReference>
<evidence type="ECO:0000313" key="7">
    <source>
        <dbReference type="Proteomes" id="UP001159427"/>
    </source>
</evidence>